<sequence>MSQERYSLAVIFANSRMLRILGQSTSCACAKYPPLELSRDQIDKRIKATKNILRHLDLRGESPKGHSLFQCKSCKQFWQLSNAWNWGGKNYLFKVPDIETSDWIDNPYISPADMTIYSASMEEYFRKNKFKESDNACKIENCNKKSLSNNVLCKEHFIESLQKIGLLPQRPQGRMFAPYI</sequence>
<keyword evidence="2" id="KW-1185">Reference proteome</keyword>
<proteinExistence type="predicted"/>
<comment type="caution">
    <text evidence="1">The sequence shown here is derived from an EMBL/GenBank/DDBJ whole genome shotgun (WGS) entry which is preliminary data.</text>
</comment>
<dbReference type="RefSeq" id="WP_377578682.1">
    <property type="nucleotide sequence ID" value="NZ_JBHTKA010000003.1"/>
</dbReference>
<evidence type="ECO:0008006" key="3">
    <source>
        <dbReference type="Google" id="ProtNLM"/>
    </source>
</evidence>
<protein>
    <recommendedName>
        <fullName evidence="3">HNH endonuclease</fullName>
    </recommendedName>
</protein>
<dbReference type="EMBL" id="JBHTKA010000003">
    <property type="protein sequence ID" value="MFD0999729.1"/>
    <property type="molecule type" value="Genomic_DNA"/>
</dbReference>
<organism evidence="1 2">
    <name type="scientific">Ohtaekwangia kribbensis</name>
    <dbReference type="NCBI Taxonomy" id="688913"/>
    <lineage>
        <taxon>Bacteria</taxon>
        <taxon>Pseudomonadati</taxon>
        <taxon>Bacteroidota</taxon>
        <taxon>Cytophagia</taxon>
        <taxon>Cytophagales</taxon>
        <taxon>Fulvivirgaceae</taxon>
        <taxon>Ohtaekwangia</taxon>
    </lineage>
</organism>
<dbReference type="Proteomes" id="UP001597112">
    <property type="component" value="Unassembled WGS sequence"/>
</dbReference>
<evidence type="ECO:0000313" key="1">
    <source>
        <dbReference type="EMBL" id="MFD0999729.1"/>
    </source>
</evidence>
<name>A0ABW3K2F1_9BACT</name>
<gene>
    <name evidence="1" type="ORF">ACFQ21_10440</name>
</gene>
<evidence type="ECO:0000313" key="2">
    <source>
        <dbReference type="Proteomes" id="UP001597112"/>
    </source>
</evidence>
<reference evidence="2" key="1">
    <citation type="journal article" date="2019" name="Int. J. Syst. Evol. Microbiol.">
        <title>The Global Catalogue of Microorganisms (GCM) 10K type strain sequencing project: providing services to taxonomists for standard genome sequencing and annotation.</title>
        <authorList>
            <consortium name="The Broad Institute Genomics Platform"/>
            <consortium name="The Broad Institute Genome Sequencing Center for Infectious Disease"/>
            <person name="Wu L."/>
            <person name="Ma J."/>
        </authorList>
    </citation>
    <scope>NUCLEOTIDE SEQUENCE [LARGE SCALE GENOMIC DNA]</scope>
    <source>
        <strain evidence="2">CCUG 58938</strain>
    </source>
</reference>
<accession>A0ABW3K2F1</accession>